<evidence type="ECO:0000313" key="7">
    <source>
        <dbReference type="Proteomes" id="UP000253941"/>
    </source>
</evidence>
<dbReference type="Proteomes" id="UP000253941">
    <property type="component" value="Unassembled WGS sequence"/>
</dbReference>
<evidence type="ECO:0000256" key="5">
    <source>
        <dbReference type="SAM" id="Phobius"/>
    </source>
</evidence>
<dbReference type="Gene3D" id="1.20.120.1630">
    <property type="match status" value="1"/>
</dbReference>
<organism evidence="6 7">
    <name type="scientific">Ferruginivarius sediminum</name>
    <dbReference type="NCBI Taxonomy" id="2661937"/>
    <lineage>
        <taxon>Bacteria</taxon>
        <taxon>Pseudomonadati</taxon>
        <taxon>Pseudomonadota</taxon>
        <taxon>Alphaproteobacteria</taxon>
        <taxon>Rhodospirillales</taxon>
        <taxon>Rhodospirillaceae</taxon>
        <taxon>Ferruginivarius</taxon>
    </lineage>
</organism>
<proteinExistence type="predicted"/>
<keyword evidence="2 5" id="KW-0812">Transmembrane</keyword>
<evidence type="ECO:0000256" key="2">
    <source>
        <dbReference type="ARBA" id="ARBA00022692"/>
    </source>
</evidence>
<evidence type="ECO:0000256" key="3">
    <source>
        <dbReference type="ARBA" id="ARBA00022989"/>
    </source>
</evidence>
<protein>
    <submittedName>
        <fullName evidence="6">Isoprenylcysteine carboxylmethyltransferase family protein</fullName>
    </submittedName>
</protein>
<gene>
    <name evidence="6" type="ORF">DRB17_18240</name>
</gene>
<dbReference type="Pfam" id="PF04191">
    <property type="entry name" value="PEMT"/>
    <property type="match status" value="1"/>
</dbReference>
<feature type="transmembrane region" description="Helical" evidence="5">
    <location>
        <begin position="112"/>
        <end position="135"/>
    </location>
</feature>
<reference evidence="6 7" key="1">
    <citation type="submission" date="2018-07" db="EMBL/GenBank/DDBJ databases">
        <title>Venubactetium sediminum gen. nov., sp. nov., isolated from a marine solar saltern.</title>
        <authorList>
            <person name="Wang S."/>
        </authorList>
    </citation>
    <scope>NUCLEOTIDE SEQUENCE [LARGE SCALE GENOMIC DNA]</scope>
    <source>
        <strain evidence="6 7">WD2A32</strain>
    </source>
</reference>
<dbReference type="GO" id="GO:0008168">
    <property type="term" value="F:methyltransferase activity"/>
    <property type="evidence" value="ECO:0007669"/>
    <property type="project" value="UniProtKB-KW"/>
</dbReference>
<evidence type="ECO:0000256" key="4">
    <source>
        <dbReference type="ARBA" id="ARBA00023136"/>
    </source>
</evidence>
<feature type="transmembrane region" description="Helical" evidence="5">
    <location>
        <begin position="12"/>
        <end position="36"/>
    </location>
</feature>
<accession>A0A369TBW0</accession>
<keyword evidence="4 5" id="KW-0472">Membrane</keyword>
<comment type="subcellular location">
    <subcellularLocation>
        <location evidence="1">Endomembrane system</location>
        <topology evidence="1">Multi-pass membrane protein</topology>
    </subcellularLocation>
</comment>
<dbReference type="EMBL" id="QPMH01000028">
    <property type="protein sequence ID" value="RDD60406.1"/>
    <property type="molecule type" value="Genomic_DNA"/>
</dbReference>
<evidence type="ECO:0000313" key="6">
    <source>
        <dbReference type="EMBL" id="RDD60406.1"/>
    </source>
</evidence>
<keyword evidence="6" id="KW-0489">Methyltransferase</keyword>
<keyword evidence="3 5" id="KW-1133">Transmembrane helix</keyword>
<dbReference type="AlphaFoldDB" id="A0A369TBW0"/>
<sequence>MGRLFGSRTRLAYNLIATVHIAAVLALGIWLLGGAADFALPAWLRVAMWLLAGCGVAGLVVGLREYDMSRFSGTWQARHGTPPGAGDEDEPLVTAGLHRYVRHPLYTAGMMLLWGLAQSPLGLATAVWGTLYFVIGTLFEERKLLARYGGDYREYRRKVPAFVPWKGRAL</sequence>
<keyword evidence="7" id="KW-1185">Reference proteome</keyword>
<dbReference type="GO" id="GO:0032259">
    <property type="term" value="P:methylation"/>
    <property type="evidence" value="ECO:0007669"/>
    <property type="project" value="UniProtKB-KW"/>
</dbReference>
<comment type="caution">
    <text evidence="6">The sequence shown here is derived from an EMBL/GenBank/DDBJ whole genome shotgun (WGS) entry which is preliminary data.</text>
</comment>
<keyword evidence="6" id="KW-0808">Transferase</keyword>
<dbReference type="InterPro" id="IPR007318">
    <property type="entry name" value="Phopholipid_MeTrfase"/>
</dbReference>
<feature type="transmembrane region" description="Helical" evidence="5">
    <location>
        <begin position="42"/>
        <end position="63"/>
    </location>
</feature>
<evidence type="ECO:0000256" key="1">
    <source>
        <dbReference type="ARBA" id="ARBA00004127"/>
    </source>
</evidence>
<dbReference type="GO" id="GO:0012505">
    <property type="term" value="C:endomembrane system"/>
    <property type="evidence" value="ECO:0007669"/>
    <property type="project" value="UniProtKB-SubCell"/>
</dbReference>
<name>A0A369TBW0_9PROT</name>